<feature type="transmembrane region" description="Helical" evidence="7">
    <location>
        <begin position="288"/>
        <end position="306"/>
    </location>
</feature>
<feature type="binding site" evidence="6">
    <location>
        <position position="140"/>
    </location>
    <ligand>
        <name>Zn(2+)</name>
        <dbReference type="ChEBI" id="CHEBI:29105"/>
    </ligand>
</feature>
<keyword evidence="3 7" id="KW-0812">Transmembrane</keyword>
<proteinExistence type="inferred from homology"/>
<evidence type="ECO:0000256" key="3">
    <source>
        <dbReference type="ARBA" id="ARBA00022692"/>
    </source>
</evidence>
<feature type="transmembrane region" description="Helical" evidence="7">
    <location>
        <begin position="120"/>
        <end position="142"/>
    </location>
</feature>
<feature type="binding site" evidence="6">
    <location>
        <position position="287"/>
    </location>
    <ligand>
        <name>Zn(2+)</name>
        <dbReference type="ChEBI" id="CHEBI:29105"/>
    </ligand>
</feature>
<reference evidence="8" key="1">
    <citation type="submission" date="2020-11" db="EMBL/GenBank/DDBJ databases">
        <authorList>
            <person name="Tran Van P."/>
        </authorList>
    </citation>
    <scope>NUCLEOTIDE SEQUENCE</scope>
</reference>
<keyword evidence="5 7" id="KW-0472">Membrane</keyword>
<dbReference type="OrthoDB" id="529367at2759"/>
<dbReference type="GO" id="GO:0038023">
    <property type="term" value="F:signaling receptor activity"/>
    <property type="evidence" value="ECO:0007669"/>
    <property type="project" value="TreeGrafter"/>
</dbReference>
<feature type="transmembrane region" description="Helical" evidence="7">
    <location>
        <begin position="185"/>
        <end position="204"/>
    </location>
</feature>
<keyword evidence="6" id="KW-0862">Zinc</keyword>
<keyword evidence="6" id="KW-0479">Metal-binding</keyword>
<keyword evidence="9" id="KW-1185">Reference proteome</keyword>
<sequence length="340" mass="39336">MSSVDGMRGDCGAKGDELVKPLRGRVSESSVPKRRVYGCCGSISIIDYKDVPLYLAGNPYITSGYRPKLSPLECIKSMFCWTNESINIWTHVFGVIWLLTVLLMDLSLLRELAPAPSDVIVAVLMMVSFMMCLALSVVFHVFNCVSEIVCYTTFKWDVVGVALATFTFYWTGIYLAFICYPFWRYFYWASAFTVFLVTVGLHHWDDFLTDKYRGWRMFLFVIWAIYGFVPLCHWYFLYGGFENEWVQAIVIRVIILYALVGMGFFFYLSRFPERLKPGWFNYVGSSHQLWHVFGVLSFYWWHCAGLQMFSYLRTYGCPADSPVDPLRHLANTTNSSLHPQ</sequence>
<evidence type="ECO:0000256" key="2">
    <source>
        <dbReference type="ARBA" id="ARBA00007018"/>
    </source>
</evidence>
<name>A0A7R8X4H7_9CRUS</name>
<comment type="similarity">
    <text evidence="2">Belongs to the ADIPOR family.</text>
</comment>
<evidence type="ECO:0000256" key="5">
    <source>
        <dbReference type="ARBA" id="ARBA00023136"/>
    </source>
</evidence>
<evidence type="ECO:0000313" key="9">
    <source>
        <dbReference type="Proteomes" id="UP000677054"/>
    </source>
</evidence>
<feature type="transmembrane region" description="Helical" evidence="7">
    <location>
        <begin position="88"/>
        <end position="108"/>
    </location>
</feature>
<feature type="transmembrane region" description="Helical" evidence="7">
    <location>
        <begin position="216"/>
        <end position="237"/>
    </location>
</feature>
<dbReference type="PANTHER" id="PTHR20855">
    <property type="entry name" value="ADIPOR/PROGESTIN RECEPTOR-RELATED"/>
    <property type="match status" value="1"/>
</dbReference>
<dbReference type="Proteomes" id="UP000677054">
    <property type="component" value="Unassembled WGS sequence"/>
</dbReference>
<evidence type="ECO:0000256" key="6">
    <source>
        <dbReference type="PIRSR" id="PIRSR604254-1"/>
    </source>
</evidence>
<dbReference type="AlphaFoldDB" id="A0A7R8X4H7"/>
<accession>A0A7R8X4H7</accession>
<dbReference type="EMBL" id="CAJPEV010000052">
    <property type="protein sequence ID" value="CAG0879679.1"/>
    <property type="molecule type" value="Genomic_DNA"/>
</dbReference>
<dbReference type="GO" id="GO:0046872">
    <property type="term" value="F:metal ion binding"/>
    <property type="evidence" value="ECO:0007669"/>
    <property type="project" value="UniProtKB-KW"/>
</dbReference>
<feature type="transmembrane region" description="Helical" evidence="7">
    <location>
        <begin position="154"/>
        <end position="178"/>
    </location>
</feature>
<protein>
    <submittedName>
        <fullName evidence="8">Uncharacterized protein</fullName>
    </submittedName>
</protein>
<feature type="transmembrane region" description="Helical" evidence="7">
    <location>
        <begin position="249"/>
        <end position="268"/>
    </location>
</feature>
<evidence type="ECO:0000256" key="1">
    <source>
        <dbReference type="ARBA" id="ARBA00004141"/>
    </source>
</evidence>
<organism evidence="8">
    <name type="scientific">Darwinula stevensoni</name>
    <dbReference type="NCBI Taxonomy" id="69355"/>
    <lineage>
        <taxon>Eukaryota</taxon>
        <taxon>Metazoa</taxon>
        <taxon>Ecdysozoa</taxon>
        <taxon>Arthropoda</taxon>
        <taxon>Crustacea</taxon>
        <taxon>Oligostraca</taxon>
        <taxon>Ostracoda</taxon>
        <taxon>Podocopa</taxon>
        <taxon>Podocopida</taxon>
        <taxon>Darwinulocopina</taxon>
        <taxon>Darwinuloidea</taxon>
        <taxon>Darwinulidae</taxon>
        <taxon>Darwinula</taxon>
    </lineage>
</organism>
<gene>
    <name evidence="8" type="ORF">DSTB1V02_LOCUS698</name>
</gene>
<evidence type="ECO:0000256" key="4">
    <source>
        <dbReference type="ARBA" id="ARBA00022989"/>
    </source>
</evidence>
<dbReference type="GO" id="GO:0016020">
    <property type="term" value="C:membrane"/>
    <property type="evidence" value="ECO:0007669"/>
    <property type="project" value="UniProtKB-SubCell"/>
</dbReference>
<dbReference type="PANTHER" id="PTHR20855:SF15">
    <property type="entry name" value="PROGESTIN AND ADIPOQ RECEPTOR FAMILY MEMBER 3"/>
    <property type="match status" value="1"/>
</dbReference>
<feature type="binding site" evidence="6">
    <location>
        <position position="291"/>
    </location>
    <ligand>
        <name>Zn(2+)</name>
        <dbReference type="ChEBI" id="CHEBI:29105"/>
    </ligand>
</feature>
<keyword evidence="4 7" id="KW-1133">Transmembrane helix</keyword>
<comment type="subcellular location">
    <subcellularLocation>
        <location evidence="1">Membrane</location>
        <topology evidence="1">Multi-pass membrane protein</topology>
    </subcellularLocation>
</comment>
<dbReference type="EMBL" id="LR899569">
    <property type="protein sequence ID" value="CAD7240685.1"/>
    <property type="molecule type" value="Genomic_DNA"/>
</dbReference>
<dbReference type="Pfam" id="PF03006">
    <property type="entry name" value="HlyIII"/>
    <property type="match status" value="1"/>
</dbReference>
<dbReference type="InterPro" id="IPR004254">
    <property type="entry name" value="AdipoR/HlyIII-related"/>
</dbReference>
<evidence type="ECO:0000313" key="8">
    <source>
        <dbReference type="EMBL" id="CAD7240685.1"/>
    </source>
</evidence>
<evidence type="ECO:0000256" key="7">
    <source>
        <dbReference type="SAM" id="Phobius"/>
    </source>
</evidence>